<dbReference type="InterPro" id="IPR003593">
    <property type="entry name" value="AAA+_ATPase"/>
</dbReference>
<proteinExistence type="predicted"/>
<organism evidence="2 3">
    <name type="scientific">Aureliella helgolandensis</name>
    <dbReference type="NCBI Taxonomy" id="2527968"/>
    <lineage>
        <taxon>Bacteria</taxon>
        <taxon>Pseudomonadati</taxon>
        <taxon>Planctomycetota</taxon>
        <taxon>Planctomycetia</taxon>
        <taxon>Pirellulales</taxon>
        <taxon>Pirellulaceae</taxon>
        <taxon>Aureliella</taxon>
    </lineage>
</organism>
<dbReference type="Pfam" id="PF01695">
    <property type="entry name" value="IstB_IS21"/>
    <property type="match status" value="1"/>
</dbReference>
<dbReference type="PANTHER" id="PTHR30050">
    <property type="entry name" value="CHROMOSOMAL REPLICATION INITIATOR PROTEIN DNAA"/>
    <property type="match status" value="1"/>
</dbReference>
<dbReference type="AlphaFoldDB" id="A0A518G7S2"/>
<dbReference type="KEGG" id="ahel:Q31a_29540"/>
<feature type="domain" description="AAA+ ATPase" evidence="1">
    <location>
        <begin position="12"/>
        <end position="144"/>
    </location>
</feature>
<dbReference type="PANTHER" id="PTHR30050:SF4">
    <property type="entry name" value="ATP-BINDING PROTEIN RV3427C IN INSERTION SEQUENCE-RELATED"/>
    <property type="match status" value="1"/>
</dbReference>
<dbReference type="EMBL" id="CP036298">
    <property type="protein sequence ID" value="QDV24634.1"/>
    <property type="molecule type" value="Genomic_DNA"/>
</dbReference>
<dbReference type="InterPro" id="IPR002611">
    <property type="entry name" value="IstB_ATP-bd"/>
</dbReference>
<evidence type="ECO:0000313" key="3">
    <source>
        <dbReference type="Proteomes" id="UP000318017"/>
    </source>
</evidence>
<reference evidence="2 3" key="1">
    <citation type="submission" date="2019-02" db="EMBL/GenBank/DDBJ databases">
        <title>Deep-cultivation of Planctomycetes and their phenomic and genomic characterization uncovers novel biology.</title>
        <authorList>
            <person name="Wiegand S."/>
            <person name="Jogler M."/>
            <person name="Boedeker C."/>
            <person name="Pinto D."/>
            <person name="Vollmers J."/>
            <person name="Rivas-Marin E."/>
            <person name="Kohn T."/>
            <person name="Peeters S.H."/>
            <person name="Heuer A."/>
            <person name="Rast P."/>
            <person name="Oberbeckmann S."/>
            <person name="Bunk B."/>
            <person name="Jeske O."/>
            <person name="Meyerdierks A."/>
            <person name="Storesund J.E."/>
            <person name="Kallscheuer N."/>
            <person name="Luecker S."/>
            <person name="Lage O.M."/>
            <person name="Pohl T."/>
            <person name="Merkel B.J."/>
            <person name="Hornburger P."/>
            <person name="Mueller R.-W."/>
            <person name="Bruemmer F."/>
            <person name="Labrenz M."/>
            <person name="Spormann A.M."/>
            <person name="Op den Camp H."/>
            <person name="Overmann J."/>
            <person name="Amann R."/>
            <person name="Jetten M.S.M."/>
            <person name="Mascher T."/>
            <person name="Medema M.H."/>
            <person name="Devos D.P."/>
            <person name="Kaster A.-K."/>
            <person name="Ovreas L."/>
            <person name="Rohde M."/>
            <person name="Galperin M.Y."/>
            <person name="Jogler C."/>
        </authorList>
    </citation>
    <scope>NUCLEOTIDE SEQUENCE [LARGE SCALE GENOMIC DNA]</scope>
    <source>
        <strain evidence="2 3">Q31a</strain>
    </source>
</reference>
<dbReference type="GO" id="GO:0006260">
    <property type="term" value="P:DNA replication"/>
    <property type="evidence" value="ECO:0007669"/>
    <property type="project" value="TreeGrafter"/>
</dbReference>
<gene>
    <name evidence="2" type="primary">dnaC_1</name>
    <name evidence="2" type="ORF">Q31a_29540</name>
</gene>
<sequence>MRSLLEGSFVDRCENVLAFGKPGSGKTHLLSSISQELIRQGRRVYFSSCSLLVQDLLIAKRDLKLSRVLKSLGRFDALMIDDIGYVQQSREEMEVLFTLLADRYERSSVMLTSNLPFGKWEQIFKDPMTTAAAIDRLVHHSVILELNAESYRLAQAKQSKQADG</sequence>
<evidence type="ECO:0000313" key="2">
    <source>
        <dbReference type="EMBL" id="QDV24634.1"/>
    </source>
</evidence>
<dbReference type="InterPro" id="IPR027417">
    <property type="entry name" value="P-loop_NTPase"/>
</dbReference>
<protein>
    <submittedName>
        <fullName evidence="2">DNA replication protein DnaC</fullName>
    </submittedName>
</protein>
<dbReference type="SMART" id="SM00382">
    <property type="entry name" value="AAA"/>
    <property type="match status" value="1"/>
</dbReference>
<accession>A0A518G7S2</accession>
<dbReference type="CDD" id="cd00009">
    <property type="entry name" value="AAA"/>
    <property type="match status" value="1"/>
</dbReference>
<dbReference type="Proteomes" id="UP000318017">
    <property type="component" value="Chromosome"/>
</dbReference>
<keyword evidence="3" id="KW-1185">Reference proteome</keyword>
<dbReference type="InterPro" id="IPR020591">
    <property type="entry name" value="Chromosome_initiator_DnaA-like"/>
</dbReference>
<dbReference type="PRINTS" id="PR00051">
    <property type="entry name" value="DNAA"/>
</dbReference>
<dbReference type="GO" id="GO:0005524">
    <property type="term" value="F:ATP binding"/>
    <property type="evidence" value="ECO:0007669"/>
    <property type="project" value="InterPro"/>
</dbReference>
<dbReference type="SUPFAM" id="SSF52540">
    <property type="entry name" value="P-loop containing nucleoside triphosphate hydrolases"/>
    <property type="match status" value="1"/>
</dbReference>
<dbReference type="Gene3D" id="3.40.50.300">
    <property type="entry name" value="P-loop containing nucleotide triphosphate hydrolases"/>
    <property type="match status" value="1"/>
</dbReference>
<name>A0A518G7S2_9BACT</name>
<evidence type="ECO:0000259" key="1">
    <source>
        <dbReference type="SMART" id="SM00382"/>
    </source>
</evidence>